<feature type="short sequence motif" description="Histidine triad motif" evidence="2 3">
    <location>
        <begin position="97"/>
        <end position="101"/>
    </location>
</feature>
<dbReference type="Pfam" id="PF01230">
    <property type="entry name" value="HIT"/>
    <property type="match status" value="1"/>
</dbReference>
<dbReference type="PATRIC" id="fig|1122147.4.peg.429"/>
<dbReference type="InterPro" id="IPR019808">
    <property type="entry name" value="Histidine_triad_CS"/>
</dbReference>
<dbReference type="PROSITE" id="PS00892">
    <property type="entry name" value="HIT_1"/>
    <property type="match status" value="1"/>
</dbReference>
<sequence>MTNCIFCQIIAGVLPSYRIAENKQAIAFLATARDMDGHILVVPRQHIQSILDCDDATLAAVMQLTRQISAHLVQACGYAGVNLLNASGTNAGQSVPHFHIHILPRRTGDGINAWPALPGATEDLATIAQRIRLN</sequence>
<dbReference type="PANTHER" id="PTHR46648">
    <property type="entry name" value="HIT FAMILY PROTEIN 1"/>
    <property type="match status" value="1"/>
</dbReference>
<dbReference type="Proteomes" id="UP000050949">
    <property type="component" value="Unassembled WGS sequence"/>
</dbReference>
<evidence type="ECO:0000313" key="5">
    <source>
        <dbReference type="EMBL" id="KRM29707.1"/>
    </source>
</evidence>
<dbReference type="PRINTS" id="PR00332">
    <property type="entry name" value="HISTRIAD"/>
</dbReference>
<accession>A0A0R1XP88</accession>
<dbReference type="eggNOG" id="COG0537">
    <property type="taxonomic scope" value="Bacteria"/>
</dbReference>
<dbReference type="GO" id="GO:0009117">
    <property type="term" value="P:nucleotide metabolic process"/>
    <property type="evidence" value="ECO:0007669"/>
    <property type="project" value="TreeGrafter"/>
</dbReference>
<dbReference type="SUPFAM" id="SSF54197">
    <property type="entry name" value="HIT-like"/>
    <property type="match status" value="1"/>
</dbReference>
<dbReference type="PROSITE" id="PS51084">
    <property type="entry name" value="HIT_2"/>
    <property type="match status" value="1"/>
</dbReference>
<dbReference type="EMBL" id="AZFW01000011">
    <property type="protein sequence ID" value="KRM29707.1"/>
    <property type="molecule type" value="Genomic_DNA"/>
</dbReference>
<evidence type="ECO:0000313" key="6">
    <source>
        <dbReference type="Proteomes" id="UP000050949"/>
    </source>
</evidence>
<dbReference type="OrthoDB" id="9784774at2"/>
<comment type="caution">
    <text evidence="5">The sequence shown here is derived from an EMBL/GenBank/DDBJ whole genome shotgun (WGS) entry which is preliminary data.</text>
</comment>
<dbReference type="InterPro" id="IPR001310">
    <property type="entry name" value="Histidine_triad_HIT"/>
</dbReference>
<feature type="active site" description="Tele-AMP-histidine intermediate" evidence="1">
    <location>
        <position position="99"/>
    </location>
</feature>
<name>A0A0R1XP88_9LACO</name>
<dbReference type="AlphaFoldDB" id="A0A0R1XP88"/>
<dbReference type="GO" id="GO:0003824">
    <property type="term" value="F:catalytic activity"/>
    <property type="evidence" value="ECO:0007669"/>
    <property type="project" value="InterPro"/>
</dbReference>
<proteinExistence type="predicted"/>
<evidence type="ECO:0000256" key="1">
    <source>
        <dbReference type="PIRSR" id="PIRSR601310-1"/>
    </source>
</evidence>
<dbReference type="InterPro" id="IPR036265">
    <property type="entry name" value="HIT-like_sf"/>
</dbReference>
<feature type="domain" description="HIT" evidence="4">
    <location>
        <begin position="5"/>
        <end position="112"/>
    </location>
</feature>
<dbReference type="Gene3D" id="3.30.428.10">
    <property type="entry name" value="HIT-like"/>
    <property type="match status" value="1"/>
</dbReference>
<evidence type="ECO:0000256" key="2">
    <source>
        <dbReference type="PIRSR" id="PIRSR601310-3"/>
    </source>
</evidence>
<dbReference type="InterPro" id="IPR011146">
    <property type="entry name" value="HIT-like"/>
</dbReference>
<gene>
    <name evidence="5" type="ORF">FC91_GL000411</name>
</gene>
<protein>
    <recommendedName>
        <fullName evidence="4">HIT domain-containing protein</fullName>
    </recommendedName>
</protein>
<evidence type="ECO:0000259" key="4">
    <source>
        <dbReference type="PROSITE" id="PS51084"/>
    </source>
</evidence>
<organism evidence="5 6">
    <name type="scientific">Schleiferilactobacillus harbinensis DSM 16991</name>
    <dbReference type="NCBI Taxonomy" id="1122147"/>
    <lineage>
        <taxon>Bacteria</taxon>
        <taxon>Bacillati</taxon>
        <taxon>Bacillota</taxon>
        <taxon>Bacilli</taxon>
        <taxon>Lactobacillales</taxon>
        <taxon>Lactobacillaceae</taxon>
        <taxon>Schleiferilactobacillus</taxon>
    </lineage>
</organism>
<dbReference type="RefSeq" id="WP_027828357.1">
    <property type="nucleotide sequence ID" value="NZ_AUEH01000018.1"/>
</dbReference>
<evidence type="ECO:0000256" key="3">
    <source>
        <dbReference type="PROSITE-ProRule" id="PRU00464"/>
    </source>
</evidence>
<reference evidence="5 6" key="1">
    <citation type="journal article" date="2015" name="Genome Announc.">
        <title>Expanding the biotechnology potential of lactobacilli through comparative genomics of 213 strains and associated genera.</title>
        <authorList>
            <person name="Sun Z."/>
            <person name="Harris H.M."/>
            <person name="McCann A."/>
            <person name="Guo C."/>
            <person name="Argimon S."/>
            <person name="Zhang W."/>
            <person name="Yang X."/>
            <person name="Jeffery I.B."/>
            <person name="Cooney J.C."/>
            <person name="Kagawa T.F."/>
            <person name="Liu W."/>
            <person name="Song Y."/>
            <person name="Salvetti E."/>
            <person name="Wrobel A."/>
            <person name="Rasinkangas P."/>
            <person name="Parkhill J."/>
            <person name="Rea M.C."/>
            <person name="O'Sullivan O."/>
            <person name="Ritari J."/>
            <person name="Douillard F.P."/>
            <person name="Paul Ross R."/>
            <person name="Yang R."/>
            <person name="Briner A.E."/>
            <person name="Felis G.E."/>
            <person name="de Vos W.M."/>
            <person name="Barrangou R."/>
            <person name="Klaenhammer T.R."/>
            <person name="Caufield P.W."/>
            <person name="Cui Y."/>
            <person name="Zhang H."/>
            <person name="O'Toole P.W."/>
        </authorList>
    </citation>
    <scope>NUCLEOTIDE SEQUENCE [LARGE SCALE GENOMIC DNA]</scope>
    <source>
        <strain evidence="5 6">DSM 16991</strain>
    </source>
</reference>
<dbReference type="PANTHER" id="PTHR46648:SF1">
    <property type="entry name" value="ADENOSINE 5'-MONOPHOSPHORAMIDASE HNT1"/>
    <property type="match status" value="1"/>
</dbReference>